<dbReference type="InterPro" id="IPR000073">
    <property type="entry name" value="AB_hydrolase_1"/>
</dbReference>
<name>I4INT2_MICAE</name>
<dbReference type="Pfam" id="PF00561">
    <property type="entry name" value="Abhydrolase_1"/>
    <property type="match status" value="1"/>
</dbReference>
<dbReference type="AlphaFoldDB" id="I4INT2"/>
<protein>
    <submittedName>
        <fullName evidence="3">Genome sequencing data, contig C328</fullName>
    </submittedName>
</protein>
<dbReference type="PANTHER" id="PTHR43798">
    <property type="entry name" value="MONOACYLGLYCEROL LIPASE"/>
    <property type="match status" value="1"/>
</dbReference>
<feature type="domain" description="AB hydrolase-1" evidence="2">
    <location>
        <begin position="23"/>
        <end position="155"/>
    </location>
</feature>
<accession>I4INT2</accession>
<dbReference type="HOGENOM" id="CLU_020336_13_9_3"/>
<dbReference type="PRINTS" id="PR00111">
    <property type="entry name" value="ABHYDROLASE"/>
</dbReference>
<comment type="caution">
    <text evidence="3">The sequence shown here is derived from an EMBL/GenBank/DDBJ whole genome shotgun (WGS) entry which is preliminary data.</text>
</comment>
<dbReference type="RefSeq" id="WP_002800569.1">
    <property type="nucleotide sequence ID" value="NZ_CAIQ01000124.1"/>
</dbReference>
<dbReference type="EMBL" id="CAIQ01000124">
    <property type="protein sequence ID" value="CCI35956.1"/>
    <property type="molecule type" value="Genomic_DNA"/>
</dbReference>
<keyword evidence="1" id="KW-0378">Hydrolase</keyword>
<dbReference type="Proteomes" id="UP000004047">
    <property type="component" value="Unassembled WGS sequence"/>
</dbReference>
<dbReference type="InterPro" id="IPR000639">
    <property type="entry name" value="Epox_hydrolase-like"/>
</dbReference>
<evidence type="ECO:0000259" key="2">
    <source>
        <dbReference type="Pfam" id="PF00561"/>
    </source>
</evidence>
<sequence>MPTIDISGVSHSYELFSPRGDKPVLVFIHGWLLSRHYWQPLVDILSPDYPCLVYDLRGFGDSQKITSNSPPSSYNLESYSQDVITLLNRLNLDAAWLVGHSLGGSVALWAADICPERIKGIICMNAGGGIYLKEEFERFREAGRQILQRRPPWLPGVPFIDVLFSRMMVKQTLSKKWGKQRVIDFVRADYQAALGSLLETTTISEVHLLPQIVSRLAQPVYFLAGKEDTIMEVKYVNHLASFHPLFETGGNVIELSGCGHFAMLEQTAAVAQKMMAILNQHRC</sequence>
<gene>
    <name evidence="3" type="ORF">MICAK_210033</name>
</gene>
<evidence type="ECO:0000256" key="1">
    <source>
        <dbReference type="ARBA" id="ARBA00022801"/>
    </source>
</evidence>
<evidence type="ECO:0000313" key="4">
    <source>
        <dbReference type="Proteomes" id="UP000004047"/>
    </source>
</evidence>
<dbReference type="Gene3D" id="3.40.50.1820">
    <property type="entry name" value="alpha/beta hydrolase"/>
    <property type="match status" value="1"/>
</dbReference>
<dbReference type="SUPFAM" id="SSF53474">
    <property type="entry name" value="alpha/beta-Hydrolases"/>
    <property type="match status" value="1"/>
</dbReference>
<evidence type="ECO:0000313" key="3">
    <source>
        <dbReference type="EMBL" id="CCI35956.1"/>
    </source>
</evidence>
<dbReference type="InterPro" id="IPR029058">
    <property type="entry name" value="AB_hydrolase_fold"/>
</dbReference>
<dbReference type="PRINTS" id="PR00412">
    <property type="entry name" value="EPOXHYDRLASE"/>
</dbReference>
<reference evidence="3 4" key="1">
    <citation type="submission" date="2012-04" db="EMBL/GenBank/DDBJ databases">
        <authorList>
            <person name="Genoscope - CEA"/>
        </authorList>
    </citation>
    <scope>NUCLEOTIDE SEQUENCE [LARGE SCALE GENOMIC DNA]</scope>
    <source>
        <strain evidence="3 4">9701</strain>
    </source>
</reference>
<dbReference type="InterPro" id="IPR050266">
    <property type="entry name" value="AB_hydrolase_sf"/>
</dbReference>
<dbReference type="GO" id="GO:0016787">
    <property type="term" value="F:hydrolase activity"/>
    <property type="evidence" value="ECO:0007669"/>
    <property type="project" value="UniProtKB-KW"/>
</dbReference>
<organism evidence="3 4">
    <name type="scientific">Microcystis aeruginosa PCC 9701</name>
    <dbReference type="NCBI Taxonomy" id="721123"/>
    <lineage>
        <taxon>Bacteria</taxon>
        <taxon>Bacillati</taxon>
        <taxon>Cyanobacteriota</taxon>
        <taxon>Cyanophyceae</taxon>
        <taxon>Oscillatoriophycideae</taxon>
        <taxon>Chroococcales</taxon>
        <taxon>Microcystaceae</taxon>
        <taxon>Microcystis</taxon>
    </lineage>
</organism>
<dbReference type="GO" id="GO:0016020">
    <property type="term" value="C:membrane"/>
    <property type="evidence" value="ECO:0007669"/>
    <property type="project" value="TreeGrafter"/>
</dbReference>
<proteinExistence type="predicted"/>
<dbReference type="PANTHER" id="PTHR43798:SF31">
    <property type="entry name" value="AB HYDROLASE SUPERFAMILY PROTEIN YCLE"/>
    <property type="match status" value="1"/>
</dbReference>